<dbReference type="SUPFAM" id="SSF50800">
    <property type="entry name" value="PK beta-barrel domain-like"/>
    <property type="match status" value="1"/>
</dbReference>
<dbReference type="UniPathway" id="UPA00109">
    <property type="reaction ID" value="UER00188"/>
</dbReference>
<dbReference type="InterPro" id="IPR018209">
    <property type="entry name" value="Pyrv_Knase_AS"/>
</dbReference>
<reference evidence="20 21" key="1">
    <citation type="submission" date="2016-10" db="EMBL/GenBank/DDBJ databases">
        <authorList>
            <person name="de Groot N.N."/>
        </authorList>
    </citation>
    <scope>NUCLEOTIDE SEQUENCE [LARGE SCALE GENOMIC DNA]</scope>
    <source>
        <strain evidence="20 21">KHGC13</strain>
    </source>
</reference>
<gene>
    <name evidence="20" type="ORF">SAMN05216508_11248</name>
</gene>
<evidence type="ECO:0000256" key="14">
    <source>
        <dbReference type="ARBA" id="ARBA00023152"/>
    </source>
</evidence>
<keyword evidence="14 17" id="KW-0324">Glycolysis</keyword>
<name>A0A1I7H5W7_9FIRM</name>
<protein>
    <recommendedName>
        <fullName evidence="6 16">Pyruvate kinase</fullName>
        <ecNumber evidence="5 16">2.7.1.40</ecNumber>
    </recommendedName>
</protein>
<dbReference type="GO" id="GO:0030955">
    <property type="term" value="F:potassium ion binding"/>
    <property type="evidence" value="ECO:0007669"/>
    <property type="project" value="UniProtKB-UniRule"/>
</dbReference>
<evidence type="ECO:0000259" key="19">
    <source>
        <dbReference type="Pfam" id="PF02887"/>
    </source>
</evidence>
<dbReference type="Pfam" id="PF00224">
    <property type="entry name" value="PK"/>
    <property type="match status" value="1"/>
</dbReference>
<dbReference type="AlphaFoldDB" id="A0A1I7H5W7"/>
<evidence type="ECO:0000256" key="8">
    <source>
        <dbReference type="ARBA" id="ARBA00022723"/>
    </source>
</evidence>
<dbReference type="GO" id="GO:0000287">
    <property type="term" value="F:magnesium ion binding"/>
    <property type="evidence" value="ECO:0007669"/>
    <property type="project" value="UniProtKB-UniRule"/>
</dbReference>
<feature type="domain" description="Pyruvate kinase C-terminal" evidence="19">
    <location>
        <begin position="357"/>
        <end position="470"/>
    </location>
</feature>
<dbReference type="GO" id="GO:0005524">
    <property type="term" value="F:ATP binding"/>
    <property type="evidence" value="ECO:0007669"/>
    <property type="project" value="UniProtKB-KW"/>
</dbReference>
<dbReference type="EC" id="2.7.1.40" evidence="5 16"/>
<evidence type="ECO:0000256" key="9">
    <source>
        <dbReference type="ARBA" id="ARBA00022741"/>
    </source>
</evidence>
<keyword evidence="21" id="KW-1185">Reference proteome</keyword>
<keyword evidence="12 17" id="KW-0460">Magnesium</keyword>
<dbReference type="InterPro" id="IPR011037">
    <property type="entry name" value="Pyrv_Knase-like_insert_dom_sf"/>
</dbReference>
<dbReference type="NCBIfam" id="NF004491">
    <property type="entry name" value="PRK05826.1"/>
    <property type="match status" value="1"/>
</dbReference>
<dbReference type="Gene3D" id="3.20.20.60">
    <property type="entry name" value="Phosphoenolpyruvate-binding domains"/>
    <property type="match status" value="1"/>
</dbReference>
<comment type="pathway">
    <text evidence="3 17">Carbohydrate degradation; glycolysis; pyruvate from D-glyceraldehyde 3-phosphate: step 5/5.</text>
</comment>
<dbReference type="Proteomes" id="UP000198817">
    <property type="component" value="Unassembled WGS sequence"/>
</dbReference>
<sequence length="472" mass="52108">MRKTKIICTIGPASDSEEVMRELFRAGMNTGRFNFSHGDYAQHERNIARFRKVRDELGVPAAVLLDTKGPEIRVKDFKDGKVMLRDGQPFTLTTREVMGDENRVSVTFDGFAKDLSPHNRVLIDDGKISLDVREVTDTDVICEVIHGGAVSNHKGINVPNVSISLPFMSEKDKADLLFGIENGVDYVAASFTRTAEDVREMRHFLDINGGKDIRILSKIESTQGVENFEEILKESDGIMIARGDMGVELSYEQLPGIQKRFIKRCEQSGKLVITATQMLESMIENPRPTRAETTDVANAVFDGTSAVMLSGETAAGKYPVEAVRAMARIAAQADRDLIQMKSRTPQWHEMDVKDTTNAVAHAACTLADDTQAQAIVAVTMSGFTARRTAKFRPDVQIIGATPNQKAYHQMALEWGIEPLLSLQKDRLLELIRHVAEVAIDRGIIHEGAMLVVTAGIPLGKSGDTNMIRIIQA</sequence>
<evidence type="ECO:0000256" key="17">
    <source>
        <dbReference type="RuleBase" id="RU000504"/>
    </source>
</evidence>
<comment type="cofactor">
    <cofactor evidence="1">
        <name>Mg(2+)</name>
        <dbReference type="ChEBI" id="CHEBI:18420"/>
    </cofactor>
</comment>
<comment type="cofactor">
    <cofactor evidence="2">
        <name>K(+)</name>
        <dbReference type="ChEBI" id="CHEBI:29103"/>
    </cofactor>
</comment>
<evidence type="ECO:0000256" key="16">
    <source>
        <dbReference type="NCBIfam" id="TIGR01064"/>
    </source>
</evidence>
<comment type="catalytic activity">
    <reaction evidence="17">
        <text>pyruvate + ATP = phosphoenolpyruvate + ADP + H(+)</text>
        <dbReference type="Rhea" id="RHEA:18157"/>
        <dbReference type="ChEBI" id="CHEBI:15361"/>
        <dbReference type="ChEBI" id="CHEBI:15378"/>
        <dbReference type="ChEBI" id="CHEBI:30616"/>
        <dbReference type="ChEBI" id="CHEBI:58702"/>
        <dbReference type="ChEBI" id="CHEBI:456216"/>
        <dbReference type="EC" id="2.7.1.40"/>
    </reaction>
</comment>
<dbReference type="GeneID" id="78354581"/>
<evidence type="ECO:0000313" key="20">
    <source>
        <dbReference type="EMBL" id="SFU56051.1"/>
    </source>
</evidence>
<evidence type="ECO:0000256" key="15">
    <source>
        <dbReference type="ARBA" id="ARBA00023317"/>
    </source>
</evidence>
<evidence type="ECO:0000256" key="10">
    <source>
        <dbReference type="ARBA" id="ARBA00022777"/>
    </source>
</evidence>
<evidence type="ECO:0000256" key="13">
    <source>
        <dbReference type="ARBA" id="ARBA00022958"/>
    </source>
</evidence>
<dbReference type="InterPro" id="IPR015795">
    <property type="entry name" value="Pyrv_Knase_C"/>
</dbReference>
<dbReference type="PRINTS" id="PR01050">
    <property type="entry name" value="PYRUVTKNASE"/>
</dbReference>
<keyword evidence="8" id="KW-0479">Metal-binding</keyword>
<evidence type="ECO:0000256" key="1">
    <source>
        <dbReference type="ARBA" id="ARBA00001946"/>
    </source>
</evidence>
<dbReference type="InterPro" id="IPR015806">
    <property type="entry name" value="Pyrv_Knase_insert_dom_sf"/>
</dbReference>
<keyword evidence="9" id="KW-0547">Nucleotide-binding</keyword>
<evidence type="ECO:0000313" key="21">
    <source>
        <dbReference type="Proteomes" id="UP000198817"/>
    </source>
</evidence>
<dbReference type="Gene3D" id="2.40.33.10">
    <property type="entry name" value="PK beta-barrel domain-like"/>
    <property type="match status" value="1"/>
</dbReference>
<evidence type="ECO:0000256" key="3">
    <source>
        <dbReference type="ARBA" id="ARBA00004997"/>
    </source>
</evidence>
<dbReference type="PANTHER" id="PTHR11817">
    <property type="entry name" value="PYRUVATE KINASE"/>
    <property type="match status" value="1"/>
</dbReference>
<accession>A0A1I7H5W7</accession>
<dbReference type="STRING" id="155865.SAMN05216515_11311"/>
<dbReference type="FunFam" id="3.20.20.60:FF:000025">
    <property type="entry name" value="Pyruvate kinase"/>
    <property type="match status" value="1"/>
</dbReference>
<dbReference type="Gene3D" id="3.40.1380.20">
    <property type="entry name" value="Pyruvate kinase, C-terminal domain"/>
    <property type="match status" value="1"/>
</dbReference>
<evidence type="ECO:0000256" key="2">
    <source>
        <dbReference type="ARBA" id="ARBA00001958"/>
    </source>
</evidence>
<dbReference type="GO" id="GO:0016301">
    <property type="term" value="F:kinase activity"/>
    <property type="evidence" value="ECO:0007669"/>
    <property type="project" value="UniProtKB-KW"/>
</dbReference>
<dbReference type="NCBIfam" id="NF004978">
    <property type="entry name" value="PRK06354.1"/>
    <property type="match status" value="1"/>
</dbReference>
<dbReference type="InterPro" id="IPR015793">
    <property type="entry name" value="Pyrv_Knase_brl"/>
</dbReference>
<organism evidence="20 21">
    <name type="scientific">Eubacterium pyruvativorans</name>
    <dbReference type="NCBI Taxonomy" id="155865"/>
    <lineage>
        <taxon>Bacteria</taxon>
        <taxon>Bacillati</taxon>
        <taxon>Bacillota</taxon>
        <taxon>Clostridia</taxon>
        <taxon>Eubacteriales</taxon>
        <taxon>Eubacteriaceae</taxon>
        <taxon>Eubacterium</taxon>
    </lineage>
</organism>
<dbReference type="FunFam" id="2.40.33.10:FF:000001">
    <property type="entry name" value="Pyruvate kinase"/>
    <property type="match status" value="1"/>
</dbReference>
<dbReference type="SUPFAM" id="SSF52935">
    <property type="entry name" value="PK C-terminal domain-like"/>
    <property type="match status" value="1"/>
</dbReference>
<feature type="domain" description="Pyruvate kinase barrel" evidence="18">
    <location>
        <begin position="1"/>
        <end position="323"/>
    </location>
</feature>
<evidence type="ECO:0000256" key="5">
    <source>
        <dbReference type="ARBA" id="ARBA00012142"/>
    </source>
</evidence>
<dbReference type="InterPro" id="IPR040442">
    <property type="entry name" value="Pyrv_kinase-like_dom_sf"/>
</dbReference>
<dbReference type="NCBIfam" id="TIGR01064">
    <property type="entry name" value="pyruv_kin"/>
    <property type="match status" value="1"/>
</dbReference>
<dbReference type="SUPFAM" id="SSF51621">
    <property type="entry name" value="Phosphoenolpyruvate/pyruvate domain"/>
    <property type="match status" value="1"/>
</dbReference>
<evidence type="ECO:0000256" key="11">
    <source>
        <dbReference type="ARBA" id="ARBA00022840"/>
    </source>
</evidence>
<keyword evidence="7 17" id="KW-0808">Transferase</keyword>
<dbReference type="GO" id="GO:0004743">
    <property type="term" value="F:pyruvate kinase activity"/>
    <property type="evidence" value="ECO:0007669"/>
    <property type="project" value="UniProtKB-UniRule"/>
</dbReference>
<keyword evidence="11" id="KW-0067">ATP-binding</keyword>
<proteinExistence type="inferred from homology"/>
<evidence type="ECO:0000256" key="4">
    <source>
        <dbReference type="ARBA" id="ARBA00008663"/>
    </source>
</evidence>
<dbReference type="EMBL" id="FPBT01000012">
    <property type="protein sequence ID" value="SFU56051.1"/>
    <property type="molecule type" value="Genomic_DNA"/>
</dbReference>
<keyword evidence="15 20" id="KW-0670">Pyruvate</keyword>
<dbReference type="InterPro" id="IPR001697">
    <property type="entry name" value="Pyr_Knase"/>
</dbReference>
<evidence type="ECO:0000259" key="18">
    <source>
        <dbReference type="Pfam" id="PF00224"/>
    </source>
</evidence>
<evidence type="ECO:0000256" key="12">
    <source>
        <dbReference type="ARBA" id="ARBA00022842"/>
    </source>
</evidence>
<evidence type="ECO:0000256" key="6">
    <source>
        <dbReference type="ARBA" id="ARBA00018587"/>
    </source>
</evidence>
<dbReference type="PROSITE" id="PS00110">
    <property type="entry name" value="PYRUVATE_KINASE"/>
    <property type="match status" value="1"/>
</dbReference>
<dbReference type="InterPro" id="IPR036918">
    <property type="entry name" value="Pyrv_Knase_C_sf"/>
</dbReference>
<dbReference type="InterPro" id="IPR015813">
    <property type="entry name" value="Pyrv/PenolPyrv_kinase-like_dom"/>
</dbReference>
<evidence type="ECO:0000256" key="7">
    <source>
        <dbReference type="ARBA" id="ARBA00022679"/>
    </source>
</evidence>
<comment type="similarity">
    <text evidence="4 17">Belongs to the pyruvate kinase family.</text>
</comment>
<keyword evidence="10 17" id="KW-0418">Kinase</keyword>
<dbReference type="Pfam" id="PF02887">
    <property type="entry name" value="PK_C"/>
    <property type="match status" value="1"/>
</dbReference>
<dbReference type="OrthoDB" id="9812123at2"/>
<keyword evidence="13" id="KW-0630">Potassium</keyword>
<dbReference type="RefSeq" id="WP_090163426.1">
    <property type="nucleotide sequence ID" value="NZ_CACWQI010000030.1"/>
</dbReference>